<reference evidence="2" key="1">
    <citation type="journal article" date="2019" name="Science">
        <title>Mutation of a bHLH transcription factor allowed almond domestication.</title>
        <authorList>
            <person name="Sanchez-Perez R."/>
            <person name="Pavan S."/>
            <person name="Mazzeo R."/>
            <person name="Moldovan C."/>
            <person name="Aiese Cigliano R."/>
            <person name="Del Cueto J."/>
            <person name="Ricciardi F."/>
            <person name="Lotti C."/>
            <person name="Ricciardi L."/>
            <person name="Dicenta F."/>
            <person name="Lopez-Marques R.L."/>
            <person name="Lindberg Moller B."/>
        </authorList>
    </citation>
    <scope>NUCLEOTIDE SEQUENCE</scope>
</reference>
<dbReference type="PANTHER" id="PTHR24559">
    <property type="entry name" value="TRANSPOSON TY3-I GAG-POL POLYPROTEIN"/>
    <property type="match status" value="1"/>
</dbReference>
<dbReference type="InterPro" id="IPR043502">
    <property type="entry name" value="DNA/RNA_pol_sf"/>
</dbReference>
<feature type="domain" description="Reverse transcriptase" evidence="1">
    <location>
        <begin position="5"/>
        <end position="95"/>
    </location>
</feature>
<dbReference type="Pfam" id="PF00078">
    <property type="entry name" value="RVT_1"/>
    <property type="match status" value="1"/>
</dbReference>
<dbReference type="InterPro" id="IPR043128">
    <property type="entry name" value="Rev_trsase/Diguanyl_cyclase"/>
</dbReference>
<dbReference type="Gene3D" id="3.10.10.10">
    <property type="entry name" value="HIV Type 1 Reverse Transcriptase, subunit A, domain 1"/>
    <property type="match status" value="1"/>
</dbReference>
<proteinExistence type="predicted"/>
<dbReference type="CDD" id="cd01647">
    <property type="entry name" value="RT_LTR"/>
    <property type="match status" value="1"/>
</dbReference>
<protein>
    <submittedName>
        <fullName evidence="2">Transposable element protein</fullName>
    </submittedName>
</protein>
<dbReference type="PANTHER" id="PTHR24559:SF444">
    <property type="entry name" value="REVERSE TRANSCRIPTASE DOMAIN-CONTAINING PROTEIN"/>
    <property type="match status" value="1"/>
</dbReference>
<dbReference type="EMBL" id="AP021246">
    <property type="protein sequence ID" value="BBN69369.1"/>
    <property type="molecule type" value="Genomic_DNA"/>
</dbReference>
<evidence type="ECO:0000313" key="2">
    <source>
        <dbReference type="EMBL" id="BBN69369.1"/>
    </source>
</evidence>
<dbReference type="InterPro" id="IPR053134">
    <property type="entry name" value="RNA-dir_DNA_polymerase"/>
</dbReference>
<sequence length="97" mass="10862">MGAAHNQILSFVDDNAGYNQITLAEEDCHKTTFRFPGHVGAFEYVVMPFGLKNAGATYQRAMNVISHGYSLEVYIDDVVIKSHTKPDHMADLRKAFQ</sequence>
<organism evidence="2">
    <name type="scientific">Prunus dulcis</name>
    <name type="common">Almond</name>
    <name type="synonym">Amygdalus dulcis</name>
    <dbReference type="NCBI Taxonomy" id="3755"/>
    <lineage>
        <taxon>Eukaryota</taxon>
        <taxon>Viridiplantae</taxon>
        <taxon>Streptophyta</taxon>
        <taxon>Embryophyta</taxon>
        <taxon>Tracheophyta</taxon>
        <taxon>Spermatophyta</taxon>
        <taxon>Magnoliopsida</taxon>
        <taxon>eudicotyledons</taxon>
        <taxon>Gunneridae</taxon>
        <taxon>Pentapetalae</taxon>
        <taxon>rosids</taxon>
        <taxon>fabids</taxon>
        <taxon>Rosales</taxon>
        <taxon>Rosaceae</taxon>
        <taxon>Amygdaloideae</taxon>
        <taxon>Amygdaleae</taxon>
        <taxon>Prunus</taxon>
    </lineage>
</organism>
<accession>A0A5H2XRK5</accession>
<dbReference type="InterPro" id="IPR000477">
    <property type="entry name" value="RT_dom"/>
</dbReference>
<dbReference type="SUPFAM" id="SSF56672">
    <property type="entry name" value="DNA/RNA polymerases"/>
    <property type="match status" value="1"/>
</dbReference>
<evidence type="ECO:0000259" key="1">
    <source>
        <dbReference type="Pfam" id="PF00078"/>
    </source>
</evidence>
<name>A0A5H2XRK5_PRUDU</name>
<dbReference type="AlphaFoldDB" id="A0A5H2XRK5"/>
<dbReference type="Gene3D" id="3.30.70.270">
    <property type="match status" value="1"/>
</dbReference>
<gene>
    <name evidence="2" type="ORF">Prudu_909S000200</name>
</gene>